<evidence type="ECO:0000256" key="5">
    <source>
        <dbReference type="SAM" id="MobiDB-lite"/>
    </source>
</evidence>
<dbReference type="Pfam" id="PF00069">
    <property type="entry name" value="Pkinase"/>
    <property type="match status" value="1"/>
</dbReference>
<organism evidence="7 8">
    <name type="scientific">Plasmodium chabaudi chabaudi</name>
    <dbReference type="NCBI Taxonomy" id="31271"/>
    <lineage>
        <taxon>Eukaryota</taxon>
        <taxon>Sar</taxon>
        <taxon>Alveolata</taxon>
        <taxon>Apicomplexa</taxon>
        <taxon>Aconoidasida</taxon>
        <taxon>Haemosporida</taxon>
        <taxon>Plasmodiidae</taxon>
        <taxon>Plasmodium</taxon>
        <taxon>Plasmodium (Vinckeia)</taxon>
    </lineage>
</organism>
<evidence type="ECO:0000313" key="7">
    <source>
        <dbReference type="EMBL" id="SCM23738.1"/>
    </source>
</evidence>
<feature type="compositionally biased region" description="Polar residues" evidence="5">
    <location>
        <begin position="1656"/>
        <end position="1687"/>
    </location>
</feature>
<keyword evidence="2" id="KW-0547">Nucleotide-binding</keyword>
<dbReference type="Proteomes" id="UP000507163">
    <property type="component" value="Chromosome 11"/>
</dbReference>
<proteinExistence type="predicted"/>
<dbReference type="InterPro" id="IPR011009">
    <property type="entry name" value="Kinase-like_dom_sf"/>
</dbReference>
<feature type="compositionally biased region" description="Low complexity" evidence="5">
    <location>
        <begin position="722"/>
        <end position="743"/>
    </location>
</feature>
<feature type="region of interest" description="Disordered" evidence="5">
    <location>
        <begin position="697"/>
        <end position="744"/>
    </location>
</feature>
<name>A0A1C6YK83_PLACU</name>
<dbReference type="GO" id="GO:0005524">
    <property type="term" value="F:ATP binding"/>
    <property type="evidence" value="ECO:0007669"/>
    <property type="project" value="UniProtKB-KW"/>
</dbReference>
<evidence type="ECO:0000256" key="3">
    <source>
        <dbReference type="ARBA" id="ARBA00022777"/>
    </source>
</evidence>
<keyword evidence="1" id="KW-0808">Transferase</keyword>
<dbReference type="PANTHER" id="PTHR44329:SF288">
    <property type="entry name" value="MITOGEN-ACTIVATED PROTEIN KINASE KINASE KINASE 20"/>
    <property type="match status" value="1"/>
</dbReference>
<feature type="compositionally biased region" description="Basic and acidic residues" evidence="5">
    <location>
        <begin position="1754"/>
        <end position="1778"/>
    </location>
</feature>
<sequence length="2040" mass="237806">MFKNNNNLFAFSLYGNENEVDANDIHVKEKINNYNTTSHIISAKEFNREFLLNRNCSTDNKNVTYINSNGKLINDYNENSNNTSNNNDKILNNLNNNNNSNKIIINNYDKNMNLNFHMKNKSNEKIIYENMNNIENSDKAFITNNVKKFLGSFDFLNFKSKNGLTKNGKNNNNDNNNHYIGSENINPNQYNNNNNAYKNNIHSPIYDHIKNDSLVGIVPNNKNNDYRNNDMSMHYGVNNSTNNNNKYKPEKMLNHSEYEIINSISNNSSHASNVGMPNEASYNNFLRRNSNKNINSEKSIGIINNNIKLHNNNNNNMDIKERLNNMKREKIVYDKEKKNIDGEYLAHACNYEKIKNNMYTLPKMDKNSEQVINNNQNFYGMEKNISSCVNAYDDKNKSEYPTYAPYYNYDKKKRGVEADKGQGYNIPCFYDLNQDKIENRINQKNNFIIEEIEKKNQSLQNSSNGSVNFIYANALKGYNNENSYHKNSPEQNNCLHIKNMAPHNGSNNNHNLNNKNNYGTNKLNAYMKIDQTDDIYGIGREYEMHNDMYESRGIPSSHFNKEKEDEQHIKRLIKASSKKIVNGNNDNCNKIMEYDDIFFNKKDIFPSNNINNQIGKENDMSHYNNNIGYSNNYVKKNSNNNNMNGACYGNYIKEEYLIHFIKEKRKKLEEAKRKGYNNSNDGAQEELLIQENYINMQNGHNKNNLPTSNNNYNIKNSDDDSNSSSSSSEKCRNVNQTSNNNNNEIKKYMLQSNSGKRGSVDAHSIIRNQQNGNGLTGDGGAALLSGGAITNNTTKNNSKYVIHSSSDNSITCYKENCLNNENVVYDEKNKLFKTKENCNIKIYRRCLEKERMLNIPIIHLGENDIIVKHIKLYYPLKNVNIFTKISKIIFMTNANICSLYLSDKLLIDYHNIKIQSYLSKGGFGVVYKGILLKKVNKYEELYDQNSKYTNDFHTGLEDDHNVEKENNNMIENDEMADQNIQIKRKKMFINKQKENNDNKIIGIHNDNCNNENVKDQKSGNKNLNICYNNNEKEKEIYNKDIENPNYEQNNFRRLYAEVMKVNNKSCTNGGNYTNCSSNNNTNHSKCGYIKDKNDYQNFNLNCNNSDLDKIQECVEQMDYLRNKMVERIFETFNNQDDPFSCNHNNNEVDHNKNKKEYNMRMSLKEEDKSVIENILKKKKMINEEYNTNDKNCINYSEQVNKDHNEMFVDQIHEDHRYSINSNGEAKYKLLNNFSLFGTNMEKKKTNYDIEDDIKNSNIFNYPNKDNDKLQNMTNYGDNNMYQSNEYAKKNDHYEREYISKGSGLSQQCSHSQEIKELKKSMLNFIYGNKKCDDIVIGKNCFINEAEKIINKLQSINKDLNKKCHDEIISYLLVEIYHNNIVYNNSLNFLYIKSKNIITYSLNKDYLYIFDSQNIFHYYSDKSIFKIVFIDDYKALSKYKHFTVFNVLNSDKVLKNSSVLKHEINKHKNGLNKLSIIPFSKLNMNHLVNALIFGFLKFIFNLRKKYHTIKKDCYCSLCKNAKNSNFINNIVSFGDRGINPNEYDQYFDDDLESILLQNKINVLDEFICINTNNNDDNIFASPKNKNTSFDRNNHMNNHAHEDSINEDNNNANAIDKEKKKDYRGNDNSIHHMVNTGDSGSKNNIANANINANTNLNKQNGAQNDEAPSNANKGKIINSSNQGLGDSTLLNSNNTDECKTTMILNLSKNKNVSKDYINEKEYNNYVSKMKNNERNKEEEDEDDDGNTKNKIKNHEKKTYIQKEKLKMNCNHENKKNREGNDFEGPDNEEREANEEEENGNKDDEVYMQIPVAIKIHDLKDNKNLKNFLREIEIYKNLQRSNICKFYGICIKHNKLMLLLEYYAKGNLFNFLKNKNKIHKKQRLEWAIQMCSIVHELHSHNPPIINGDIKTSNILINNNMDLVMCDFGKARFKNSKLYSNFGSYRYMAPETFSCTSEVTEKIDIWSLACCIVEIFCSKYPYYNFSKNTKIRHELIVNKRTPHIPSFLPNSIKKCLQKCFSFNPEERPCAYEMFKALKKIKVVE</sequence>
<reference evidence="7 8" key="1">
    <citation type="submission" date="2016-08" db="EMBL/GenBank/DDBJ databases">
        <authorList>
            <consortium name="Pathogen Informatics"/>
        </authorList>
    </citation>
    <scope>NUCLEOTIDE SEQUENCE [LARGE SCALE GENOMIC DNA]</scope>
    <source>
        <strain evidence="7 8">AJ</strain>
    </source>
</reference>
<protein>
    <submittedName>
        <fullName evidence="7">Tyrosine kinase-like protein, putative</fullName>
    </submittedName>
</protein>
<evidence type="ECO:0000256" key="2">
    <source>
        <dbReference type="ARBA" id="ARBA00022741"/>
    </source>
</evidence>
<feature type="region of interest" description="Disordered" evidence="5">
    <location>
        <begin position="1724"/>
        <end position="1800"/>
    </location>
</feature>
<gene>
    <name evidence="7" type="primary">TKL4</name>
    <name evidence="7" type="ORF">PCHAJ_000282900</name>
</gene>
<feature type="region of interest" description="Disordered" evidence="5">
    <location>
        <begin position="1653"/>
        <end position="1687"/>
    </location>
</feature>
<dbReference type="Gene3D" id="1.10.510.10">
    <property type="entry name" value="Transferase(Phosphotransferase) domain 1"/>
    <property type="match status" value="1"/>
</dbReference>
<keyword evidence="3 7" id="KW-0418">Kinase</keyword>
<feature type="compositionally biased region" description="Acidic residues" evidence="5">
    <location>
        <begin position="1779"/>
        <end position="1795"/>
    </location>
</feature>
<evidence type="ECO:0000256" key="1">
    <source>
        <dbReference type="ARBA" id="ARBA00022679"/>
    </source>
</evidence>
<feature type="domain" description="Protein kinase" evidence="6">
    <location>
        <begin position="1770"/>
        <end position="2036"/>
    </location>
</feature>
<dbReference type="SMART" id="SM00220">
    <property type="entry name" value="S_TKc"/>
    <property type="match status" value="1"/>
</dbReference>
<dbReference type="SUPFAM" id="SSF56112">
    <property type="entry name" value="Protein kinase-like (PK-like)"/>
    <property type="match status" value="1"/>
</dbReference>
<evidence type="ECO:0000259" key="6">
    <source>
        <dbReference type="PROSITE" id="PS50011"/>
    </source>
</evidence>
<dbReference type="InterPro" id="IPR000719">
    <property type="entry name" value="Prot_kinase_dom"/>
</dbReference>
<evidence type="ECO:0000313" key="8">
    <source>
        <dbReference type="Proteomes" id="UP000507163"/>
    </source>
</evidence>
<dbReference type="PANTHER" id="PTHR44329">
    <property type="entry name" value="SERINE/THREONINE-PROTEIN KINASE TNNI3K-RELATED"/>
    <property type="match status" value="1"/>
</dbReference>
<keyword evidence="4" id="KW-0067">ATP-binding</keyword>
<dbReference type="InterPro" id="IPR051681">
    <property type="entry name" value="Ser/Thr_Kinases-Pseudokinases"/>
</dbReference>
<feature type="compositionally biased region" description="Polar residues" evidence="5">
    <location>
        <begin position="697"/>
        <end position="707"/>
    </location>
</feature>
<dbReference type="GO" id="GO:0004674">
    <property type="term" value="F:protein serine/threonine kinase activity"/>
    <property type="evidence" value="ECO:0007669"/>
    <property type="project" value="TreeGrafter"/>
</dbReference>
<evidence type="ECO:0000256" key="4">
    <source>
        <dbReference type="ARBA" id="ARBA00022840"/>
    </source>
</evidence>
<accession>A0A1C6YK83</accession>
<dbReference type="EMBL" id="LT608177">
    <property type="protein sequence ID" value="SCM23738.1"/>
    <property type="molecule type" value="Genomic_DNA"/>
</dbReference>
<dbReference type="PROSITE" id="PS50011">
    <property type="entry name" value="PROTEIN_KINASE_DOM"/>
    <property type="match status" value="1"/>
</dbReference>